<organism evidence="1 2">
    <name type="scientific">Cynara cardunculus var. scolymus</name>
    <name type="common">Globe artichoke</name>
    <name type="synonym">Cynara scolymus</name>
    <dbReference type="NCBI Taxonomy" id="59895"/>
    <lineage>
        <taxon>Eukaryota</taxon>
        <taxon>Viridiplantae</taxon>
        <taxon>Streptophyta</taxon>
        <taxon>Embryophyta</taxon>
        <taxon>Tracheophyta</taxon>
        <taxon>Spermatophyta</taxon>
        <taxon>Magnoliopsida</taxon>
        <taxon>eudicotyledons</taxon>
        <taxon>Gunneridae</taxon>
        <taxon>Pentapetalae</taxon>
        <taxon>asterids</taxon>
        <taxon>campanulids</taxon>
        <taxon>Asterales</taxon>
        <taxon>Asteraceae</taxon>
        <taxon>Carduoideae</taxon>
        <taxon>Cardueae</taxon>
        <taxon>Carduinae</taxon>
        <taxon>Cynara</taxon>
    </lineage>
</organism>
<dbReference type="Gramene" id="KVH92620">
    <property type="protein sequence ID" value="KVH92620"/>
    <property type="gene ID" value="Ccrd_005302"/>
</dbReference>
<reference evidence="1 2" key="1">
    <citation type="journal article" date="2016" name="Sci. Rep.">
        <title>The genome sequence of the outbreeding globe artichoke constructed de novo incorporating a phase-aware low-pass sequencing strategy of F1 progeny.</title>
        <authorList>
            <person name="Scaglione D."/>
            <person name="Reyes-Chin-Wo S."/>
            <person name="Acquadro A."/>
            <person name="Froenicke L."/>
            <person name="Portis E."/>
            <person name="Beitel C."/>
            <person name="Tirone M."/>
            <person name="Mauro R."/>
            <person name="Lo Monaco A."/>
            <person name="Mauromicale G."/>
            <person name="Faccioli P."/>
            <person name="Cattivelli L."/>
            <person name="Rieseberg L."/>
            <person name="Michelmore R."/>
            <person name="Lanteri S."/>
        </authorList>
    </citation>
    <scope>NUCLEOTIDE SEQUENCE [LARGE SCALE GENOMIC DNA]</scope>
    <source>
        <strain evidence="1">2C</strain>
    </source>
</reference>
<dbReference type="SUPFAM" id="SSF53756">
    <property type="entry name" value="UDP-Glycosyltransferase/glycogen phosphorylase"/>
    <property type="match status" value="1"/>
</dbReference>
<sequence>MADRIICNSTMELETGVFTLSPKMLPIGPLLATNCFSKQAGHFWNEDSTCLTRLDQQPVCSVIYVAFGSFTIFNQPQFEELALGLELTKWQYQHVYPNGYMDRIGNHGKLMSWASQQEVQRHPSVTWIMSHCGGTLPWKIWKTDLGLNKDENRGIVTQGEIKSNVEQLLSNNIVKENALNLQEKVANSVRAGKSSNRNLYNFIDW</sequence>
<dbReference type="PANTHER" id="PTHR48045:SF21">
    <property type="entry name" value="UDP-GLYCOSYLTRANSFERASE 83A1"/>
    <property type="match status" value="1"/>
</dbReference>
<gene>
    <name evidence="1" type="ORF">Ccrd_005302</name>
</gene>
<dbReference type="EMBL" id="LEKV01004811">
    <property type="protein sequence ID" value="KVH92620.1"/>
    <property type="molecule type" value="Genomic_DNA"/>
</dbReference>
<comment type="caution">
    <text evidence="1">The sequence shown here is derived from an EMBL/GenBank/DDBJ whole genome shotgun (WGS) entry which is preliminary data.</text>
</comment>
<dbReference type="Gene3D" id="3.40.50.2000">
    <property type="entry name" value="Glycogen Phosphorylase B"/>
    <property type="match status" value="1"/>
</dbReference>
<dbReference type="Proteomes" id="UP000243975">
    <property type="component" value="Unassembled WGS sequence"/>
</dbReference>
<dbReference type="PANTHER" id="PTHR48045">
    <property type="entry name" value="UDP-GLYCOSYLTRANSFERASE 72B1"/>
    <property type="match status" value="1"/>
</dbReference>
<evidence type="ECO:0000313" key="2">
    <source>
        <dbReference type="Proteomes" id="UP000243975"/>
    </source>
</evidence>
<dbReference type="AlphaFoldDB" id="A0A118JVJ4"/>
<name>A0A118JVJ4_CYNCS</name>
<feature type="non-terminal residue" evidence="1">
    <location>
        <position position="205"/>
    </location>
</feature>
<protein>
    <submittedName>
        <fullName evidence="1">UDP-glucuronosyl/UDP-glucosyltransferase</fullName>
    </submittedName>
</protein>
<evidence type="ECO:0000313" key="1">
    <source>
        <dbReference type="EMBL" id="KVH92620.1"/>
    </source>
</evidence>
<keyword evidence="2" id="KW-1185">Reference proteome</keyword>
<accession>A0A118JVJ4</accession>
<dbReference type="OMA" id="HFWLPED"/>
<proteinExistence type="predicted"/>
<dbReference type="STRING" id="59895.A0A118JVJ4"/>